<dbReference type="PANTHER" id="PTHR40707">
    <property type="entry name" value="POSSIBLE NUCLEASE OF RNASE H FOLD, RUVC/YQGF FAMILY"/>
    <property type="match status" value="1"/>
</dbReference>
<dbReference type="RefSeq" id="WP_014766941.1">
    <property type="nucleotide sequence ID" value="NC_018001.1"/>
</dbReference>
<dbReference type="eggNOG" id="arCOG04219">
    <property type="taxonomic scope" value="Archaea"/>
</dbReference>
<evidence type="ECO:0000313" key="3">
    <source>
        <dbReference type="Proteomes" id="UP000006175"/>
    </source>
</evidence>
<dbReference type="KEGG" id="dfd:Desfe_0123"/>
<dbReference type="GeneID" id="13062454"/>
<protein>
    <recommendedName>
        <fullName evidence="4">DUF460 domain-containing protein</fullName>
    </recommendedName>
</protein>
<dbReference type="EMBL" id="CP003321">
    <property type="protein sequence ID" value="AFL66036.1"/>
    <property type="molecule type" value="Genomic_DNA"/>
</dbReference>
<evidence type="ECO:0000256" key="1">
    <source>
        <dbReference type="SAM" id="Coils"/>
    </source>
</evidence>
<evidence type="ECO:0008006" key="4">
    <source>
        <dbReference type="Google" id="ProtNLM"/>
    </source>
</evidence>
<evidence type="ECO:0000313" key="2">
    <source>
        <dbReference type="EMBL" id="AFL66036.1"/>
    </source>
</evidence>
<gene>
    <name evidence="2" type="ORF">Desfe_0123</name>
</gene>
<sequence length="664" mass="75324">MNLISDLSPVGSGINRCFKLSNYLGDTIVVTVIGVDIQPGSSPNSRRQPLYSAVVLRDGEIIASFEDVELYRLLRLVLEYHVDIIAVDNVYELASSENELRRIFELLPGNVKVVQVTGPPNDARDVNSVARELGIDKVIETPLKTAYINALAAYRGIGYEVRLFAEKTRIVVTKGRSVTQGGMSRDRFLRCIRAGIAQATKEIKRILDENKLDYDMVIKRSKGGLEKSVFIVYAPRESLYGLIKPLKYKNVKIIIKPYASRKPIEPVSDQARKPVIVGVDPGMSIGVSVLTLDGEPVLITSMKSPDRDEIINLISRIGKPVVVATDVSKPPETVVKLASMLNAVLYVPEQDITIDEKNRIAREYSEKYMVNIPDSHTRDALAAAVKAYNNYKATIEEVKSKLANVKKVDRYQLIAEIIKGKPFSEVLEEYFKRSIPKNPPLVEEKMKPTTTPVCEKLNEKVNTLEALVRKLLDEIERKDLYIKDLELELKLTRSRKPGIEDYERKISVLQNELEALRRKIEDKDNVIRELYEKLLQLEEHVVKLGRGDLVMIPKVSTVRREGGLVNRGVYMEKVLDVSSELKNILTSGRGFIVSPVVAVDPLKERIPVVKPEIIYDLGDYVIVEKEVIEKANELWRKIDELIELERHERILRMIEEYQRSRKNS</sequence>
<keyword evidence="3" id="KW-1185">Reference proteome</keyword>
<organism evidence="2 3">
    <name type="scientific">Desulfurococcus amylolyticus DSM 16532</name>
    <dbReference type="NCBI Taxonomy" id="768672"/>
    <lineage>
        <taxon>Archaea</taxon>
        <taxon>Thermoproteota</taxon>
        <taxon>Thermoprotei</taxon>
        <taxon>Desulfurococcales</taxon>
        <taxon>Desulfurococcaceae</taxon>
        <taxon>Desulfurococcus</taxon>
    </lineage>
</organism>
<keyword evidence="1" id="KW-0175">Coiled coil</keyword>
<proteinExistence type="predicted"/>
<dbReference type="Proteomes" id="UP000006175">
    <property type="component" value="Chromosome"/>
</dbReference>
<dbReference type="AlphaFoldDB" id="I3XQ12"/>
<name>I3XQ12_DESAM</name>
<reference evidence="2 3" key="1">
    <citation type="journal article" date="2012" name="J. Bacteriol.">
        <title>Complete Genome Sequence of Desulfurococcus fermentans, a Hyperthermophilic Cellulolytic Crenarchaeon Isolated from a Freshwater Hot Spring in Kamchatka, Russia.</title>
        <authorList>
            <person name="Susanti D."/>
            <person name="Johnson E.F."/>
            <person name="Rodriguez J.R."/>
            <person name="Anderson I."/>
            <person name="Perevalova A.A."/>
            <person name="Kyrpides N."/>
            <person name="Lucas S."/>
            <person name="Han J."/>
            <person name="Lapidus A."/>
            <person name="Cheng J.F."/>
            <person name="Goodwin L."/>
            <person name="Pitluck S."/>
            <person name="Mavrommatis K."/>
            <person name="Peters L."/>
            <person name="Land M.L."/>
            <person name="Hauser L."/>
            <person name="Gopalan V."/>
            <person name="Chan P.P."/>
            <person name="Lowe T.M."/>
            <person name="Atomi H."/>
            <person name="Bonch-Osmolovskaya E.A."/>
            <person name="Woyke T."/>
            <person name="Mukhopadhyay B."/>
        </authorList>
    </citation>
    <scope>NUCLEOTIDE SEQUENCE [LARGE SCALE GENOMIC DNA]</scope>
    <source>
        <strain evidence="2 3">DSM 16532</strain>
    </source>
</reference>
<dbReference type="InterPro" id="IPR007408">
    <property type="entry name" value="DUF460"/>
</dbReference>
<dbReference type="PANTHER" id="PTHR40707:SF1">
    <property type="entry name" value="DUF460 DOMAIN-CONTAINING PROTEIN"/>
    <property type="match status" value="1"/>
</dbReference>
<dbReference type="HOGENOM" id="CLU_027052_1_0_2"/>
<accession>I3XQ12</accession>
<feature type="coiled-coil region" evidence="1">
    <location>
        <begin position="381"/>
        <end position="408"/>
    </location>
</feature>
<feature type="coiled-coil region" evidence="1">
    <location>
        <begin position="454"/>
        <end position="540"/>
    </location>
</feature>
<dbReference type="Pfam" id="PF04312">
    <property type="entry name" value="DUF460"/>
    <property type="match status" value="1"/>
</dbReference>